<proteinExistence type="predicted"/>
<name>A0A4S4KM59_9AGAM</name>
<reference evidence="2 3" key="1">
    <citation type="submission" date="2019-02" db="EMBL/GenBank/DDBJ databases">
        <title>Genome sequencing of the rare red list fungi Phellinidium pouzarii.</title>
        <authorList>
            <person name="Buettner E."/>
            <person name="Kellner H."/>
        </authorList>
    </citation>
    <scope>NUCLEOTIDE SEQUENCE [LARGE SCALE GENOMIC DNA]</scope>
    <source>
        <strain evidence="2 3">DSM 108285</strain>
    </source>
</reference>
<dbReference type="EMBL" id="SGPK01000678">
    <property type="protein sequence ID" value="THG99591.1"/>
    <property type="molecule type" value="Genomic_DNA"/>
</dbReference>
<feature type="non-terminal residue" evidence="2">
    <location>
        <position position="159"/>
    </location>
</feature>
<feature type="transmembrane region" description="Helical" evidence="1">
    <location>
        <begin position="70"/>
        <end position="91"/>
    </location>
</feature>
<organism evidence="2 3">
    <name type="scientific">Phellinidium pouzarii</name>
    <dbReference type="NCBI Taxonomy" id="167371"/>
    <lineage>
        <taxon>Eukaryota</taxon>
        <taxon>Fungi</taxon>
        <taxon>Dikarya</taxon>
        <taxon>Basidiomycota</taxon>
        <taxon>Agaricomycotina</taxon>
        <taxon>Agaricomycetes</taxon>
        <taxon>Hymenochaetales</taxon>
        <taxon>Hymenochaetaceae</taxon>
        <taxon>Phellinidium</taxon>
    </lineage>
</organism>
<dbReference type="Proteomes" id="UP000308199">
    <property type="component" value="Unassembled WGS sequence"/>
</dbReference>
<dbReference type="AlphaFoldDB" id="A0A4S4KM59"/>
<keyword evidence="3" id="KW-1185">Reference proteome</keyword>
<dbReference type="OrthoDB" id="3244886at2759"/>
<evidence type="ECO:0000256" key="1">
    <source>
        <dbReference type="SAM" id="Phobius"/>
    </source>
</evidence>
<gene>
    <name evidence="2" type="ORF">EW145_g7234</name>
</gene>
<sequence>MPFSAALSSVGYAIEMLVLSWTSHARLVRAIEPRDYEFILQRTIQEVKFHSETLLAMLFFMGTTNREPYLISWTLACLLFTLITYTALIAMSGDALHKWIDSILCGRATFACLTKAPALSVLGSLCALAHSQWNTPFTTGVLFSVVGILVLTLAVRLHV</sequence>
<comment type="caution">
    <text evidence="2">The sequence shown here is derived from an EMBL/GenBank/DDBJ whole genome shotgun (WGS) entry which is preliminary data.</text>
</comment>
<keyword evidence="1" id="KW-0812">Transmembrane</keyword>
<accession>A0A4S4KM59</accession>
<protein>
    <submittedName>
        <fullName evidence="2">Uncharacterized protein</fullName>
    </submittedName>
</protein>
<evidence type="ECO:0000313" key="3">
    <source>
        <dbReference type="Proteomes" id="UP000308199"/>
    </source>
</evidence>
<feature type="transmembrane region" description="Helical" evidence="1">
    <location>
        <begin position="137"/>
        <end position="157"/>
    </location>
</feature>
<keyword evidence="1" id="KW-0472">Membrane</keyword>
<keyword evidence="1" id="KW-1133">Transmembrane helix</keyword>
<evidence type="ECO:0000313" key="2">
    <source>
        <dbReference type="EMBL" id="THG99591.1"/>
    </source>
</evidence>